<dbReference type="Pfam" id="PF01084">
    <property type="entry name" value="Ribosomal_S18"/>
    <property type="match status" value="1"/>
</dbReference>
<evidence type="ECO:0000313" key="7">
    <source>
        <dbReference type="Proteomes" id="UP000694388"/>
    </source>
</evidence>
<dbReference type="GO" id="GO:0003735">
    <property type="term" value="F:structural constituent of ribosome"/>
    <property type="evidence" value="ECO:0007669"/>
    <property type="project" value="InterPro"/>
</dbReference>
<evidence type="ECO:0008006" key="8">
    <source>
        <dbReference type="Google" id="ProtNLM"/>
    </source>
</evidence>
<dbReference type="Gene3D" id="4.10.640.10">
    <property type="entry name" value="Ribosomal protein S18"/>
    <property type="match status" value="1"/>
</dbReference>
<dbReference type="GeneTree" id="ENSGT00940000165877"/>
<dbReference type="GO" id="GO:0032543">
    <property type="term" value="P:mitochondrial translation"/>
    <property type="evidence" value="ECO:0007669"/>
    <property type="project" value="TreeGrafter"/>
</dbReference>
<evidence type="ECO:0000256" key="2">
    <source>
        <dbReference type="ARBA" id="ARBA00022980"/>
    </source>
</evidence>
<organism evidence="6 7">
    <name type="scientific">Eptatretus burgeri</name>
    <name type="common">Inshore hagfish</name>
    <dbReference type="NCBI Taxonomy" id="7764"/>
    <lineage>
        <taxon>Eukaryota</taxon>
        <taxon>Metazoa</taxon>
        <taxon>Chordata</taxon>
        <taxon>Craniata</taxon>
        <taxon>Vertebrata</taxon>
        <taxon>Cyclostomata</taxon>
        <taxon>Myxini</taxon>
        <taxon>Myxiniformes</taxon>
        <taxon>Myxinidae</taxon>
        <taxon>Eptatretinae</taxon>
        <taxon>Eptatretus</taxon>
    </lineage>
</organism>
<keyword evidence="2 4" id="KW-0689">Ribosomal protein</keyword>
<dbReference type="Ensembl" id="ENSEBUT00000010181.1">
    <property type="protein sequence ID" value="ENSEBUP00000009653.1"/>
    <property type="gene ID" value="ENSEBUG00000006201.1"/>
</dbReference>
<evidence type="ECO:0000256" key="3">
    <source>
        <dbReference type="ARBA" id="ARBA00023274"/>
    </source>
</evidence>
<dbReference type="PANTHER" id="PTHR13479">
    <property type="entry name" value="30S RIBOSOMAL PROTEIN S18"/>
    <property type="match status" value="1"/>
</dbReference>
<dbReference type="PRINTS" id="PR00974">
    <property type="entry name" value="RIBOSOMALS18"/>
</dbReference>
<evidence type="ECO:0000256" key="5">
    <source>
        <dbReference type="SAM" id="MobiDB-lite"/>
    </source>
</evidence>
<reference evidence="6" key="1">
    <citation type="submission" date="2025-08" db="UniProtKB">
        <authorList>
            <consortium name="Ensembl"/>
        </authorList>
    </citation>
    <scope>IDENTIFICATION</scope>
</reference>
<dbReference type="SUPFAM" id="SSF46911">
    <property type="entry name" value="Ribosomal protein S18"/>
    <property type="match status" value="1"/>
</dbReference>
<keyword evidence="3 4" id="KW-0687">Ribonucleoprotein</keyword>
<dbReference type="InterPro" id="IPR001648">
    <property type="entry name" value="Ribosomal_bS18"/>
</dbReference>
<accession>A0A8C4WS94</accession>
<keyword evidence="7" id="KW-1185">Reference proteome</keyword>
<sequence>MKQEVDSSPKMAVSFSCRPLCLLGSRLLWRQRAMTFQSRNAMSGLIHKDTHSASEPPSDPDQPVQMENPYHETPPRCPLCHFRVDYKNTQLLSQFVSPFTGRILSAEVTGLCKKKQKEVSKAIKRAQNAAFLPVIHKDPTFIHDPRILADKQTQ</sequence>
<evidence type="ECO:0000256" key="4">
    <source>
        <dbReference type="RuleBase" id="RU003910"/>
    </source>
</evidence>
<evidence type="ECO:0000313" key="6">
    <source>
        <dbReference type="Ensembl" id="ENSEBUP00000009653.1"/>
    </source>
</evidence>
<dbReference type="NCBIfam" id="TIGR00165">
    <property type="entry name" value="S18"/>
    <property type="match status" value="1"/>
</dbReference>
<dbReference type="Proteomes" id="UP000694388">
    <property type="component" value="Unplaced"/>
</dbReference>
<reference evidence="6" key="2">
    <citation type="submission" date="2025-09" db="UniProtKB">
        <authorList>
            <consortium name="Ensembl"/>
        </authorList>
    </citation>
    <scope>IDENTIFICATION</scope>
</reference>
<protein>
    <recommendedName>
        <fullName evidence="8">Mitochondrial ribosomal protein S18C</fullName>
    </recommendedName>
</protein>
<proteinExistence type="inferred from homology"/>
<evidence type="ECO:0000256" key="1">
    <source>
        <dbReference type="ARBA" id="ARBA00005589"/>
    </source>
</evidence>
<dbReference type="GO" id="GO:0070181">
    <property type="term" value="F:small ribosomal subunit rRNA binding"/>
    <property type="evidence" value="ECO:0007669"/>
    <property type="project" value="TreeGrafter"/>
</dbReference>
<feature type="region of interest" description="Disordered" evidence="5">
    <location>
        <begin position="48"/>
        <end position="70"/>
    </location>
</feature>
<dbReference type="InterPro" id="IPR036870">
    <property type="entry name" value="Ribosomal_bS18_sf"/>
</dbReference>
<dbReference type="PANTHER" id="PTHR13479:SF40">
    <property type="entry name" value="SMALL RIBOSOMAL SUBUNIT PROTEIN BS18M"/>
    <property type="match status" value="1"/>
</dbReference>
<comment type="similarity">
    <text evidence="1 4">Belongs to the bacterial ribosomal protein bS18 family.</text>
</comment>
<dbReference type="AlphaFoldDB" id="A0A8C4WS94"/>
<name>A0A8C4WS94_EPTBU</name>
<dbReference type="GO" id="GO:0005763">
    <property type="term" value="C:mitochondrial small ribosomal subunit"/>
    <property type="evidence" value="ECO:0007669"/>
    <property type="project" value="TreeGrafter"/>
</dbReference>